<evidence type="ECO:0000313" key="2">
    <source>
        <dbReference type="EMBL" id="KAI5317061.1"/>
    </source>
</evidence>
<gene>
    <name evidence="3" type="ORF">ALMOND_2B020484</name>
    <name evidence="2" type="ORF">L3X38_036768</name>
</gene>
<dbReference type="EMBL" id="CABIKO010000152">
    <property type="protein sequence ID" value="VVA28877.1"/>
    <property type="molecule type" value="Genomic_DNA"/>
</dbReference>
<feature type="compositionally biased region" description="Basic and acidic residues" evidence="1">
    <location>
        <begin position="17"/>
        <end position="26"/>
    </location>
</feature>
<evidence type="ECO:0000256" key="1">
    <source>
        <dbReference type="SAM" id="MobiDB-lite"/>
    </source>
</evidence>
<dbReference type="InParanoid" id="A0A5E4FLE4"/>
<reference evidence="2 5" key="3">
    <citation type="journal article" date="2022" name="G3 (Bethesda)">
        <title>Whole-genome sequence and methylome profiling of the almond [Prunus dulcis (Mill.) D.A. Webb] cultivar 'Nonpareil'.</title>
        <authorList>
            <person name="D'Amico-Willman K.M."/>
            <person name="Ouma W.Z."/>
            <person name="Meulia T."/>
            <person name="Sideli G.M."/>
            <person name="Gradziel T.M."/>
            <person name="Fresnedo-Ramirez J."/>
        </authorList>
    </citation>
    <scope>NUCLEOTIDE SEQUENCE [LARGE SCALE GENOMIC DNA]</scope>
    <source>
        <strain evidence="2">Clone GOH B32 T37-40</strain>
    </source>
</reference>
<keyword evidence="5" id="KW-1185">Reference proteome</keyword>
<reference evidence="3" key="1">
    <citation type="submission" date="2019-07" db="EMBL/GenBank/DDBJ databases">
        <authorList>
            <person name="Alioto T."/>
            <person name="Alioto T."/>
            <person name="Gomez Garrido J."/>
        </authorList>
    </citation>
    <scope>NUCLEOTIDE SEQUENCE</scope>
</reference>
<evidence type="ECO:0000313" key="3">
    <source>
        <dbReference type="EMBL" id="VVA28877.1"/>
    </source>
</evidence>
<dbReference type="Proteomes" id="UP001054821">
    <property type="component" value="Chromosome 7"/>
</dbReference>
<sequence>MDARTERNRFPTGFPIEKGHRSNEHPLRPVVSSKISFPPAYGSAHVGRSIADFGQHPNILLQLSSLRILAYKYRGSTAAQEDSLSKIRRNILKTPEQTSRYFSNSQFIVQITS</sequence>
<evidence type="ECO:0000313" key="5">
    <source>
        <dbReference type="Proteomes" id="UP001054821"/>
    </source>
</evidence>
<evidence type="ECO:0000313" key="4">
    <source>
        <dbReference type="Proteomes" id="UP000327085"/>
    </source>
</evidence>
<dbReference type="AlphaFoldDB" id="A0A5E4FLE4"/>
<feature type="region of interest" description="Disordered" evidence="1">
    <location>
        <begin position="1"/>
        <end position="26"/>
    </location>
</feature>
<dbReference type="Proteomes" id="UP000327085">
    <property type="component" value="Chromosome 7"/>
</dbReference>
<accession>A0A5E4FLE4</accession>
<organism evidence="3 4">
    <name type="scientific">Prunus dulcis</name>
    <name type="common">Almond</name>
    <name type="synonym">Amygdalus dulcis</name>
    <dbReference type="NCBI Taxonomy" id="3755"/>
    <lineage>
        <taxon>Eukaryota</taxon>
        <taxon>Viridiplantae</taxon>
        <taxon>Streptophyta</taxon>
        <taxon>Embryophyta</taxon>
        <taxon>Tracheophyta</taxon>
        <taxon>Spermatophyta</taxon>
        <taxon>Magnoliopsida</taxon>
        <taxon>eudicotyledons</taxon>
        <taxon>Gunneridae</taxon>
        <taxon>Pentapetalae</taxon>
        <taxon>rosids</taxon>
        <taxon>fabids</taxon>
        <taxon>Rosales</taxon>
        <taxon>Rosaceae</taxon>
        <taxon>Amygdaloideae</taxon>
        <taxon>Amygdaleae</taxon>
        <taxon>Prunus</taxon>
    </lineage>
</organism>
<dbReference type="Gramene" id="VVA28877">
    <property type="protein sequence ID" value="VVA28877"/>
    <property type="gene ID" value="Prudul26B020484"/>
</dbReference>
<reference evidence="4" key="2">
    <citation type="journal article" date="2020" name="Plant J.">
        <title>Transposons played a major role in the diversification between the closely related almond and peach genomes: results from the almond genome sequence.</title>
        <authorList>
            <person name="Alioto T."/>
            <person name="Alexiou K.G."/>
            <person name="Bardil A."/>
            <person name="Barteri F."/>
            <person name="Castanera R."/>
            <person name="Cruz F."/>
            <person name="Dhingra A."/>
            <person name="Duval H."/>
            <person name="Fernandez I Marti A."/>
            <person name="Frias L."/>
            <person name="Galan B."/>
            <person name="Garcia J.L."/>
            <person name="Howad W."/>
            <person name="Gomez-Garrido J."/>
            <person name="Gut M."/>
            <person name="Julca I."/>
            <person name="Morata J."/>
            <person name="Puigdomenech P."/>
            <person name="Ribeca P."/>
            <person name="Rubio Cabetas M.J."/>
            <person name="Vlasova A."/>
            <person name="Wirthensohn M."/>
            <person name="Garcia-Mas J."/>
            <person name="Gabaldon T."/>
            <person name="Casacuberta J.M."/>
            <person name="Arus P."/>
        </authorList>
    </citation>
    <scope>NUCLEOTIDE SEQUENCE [LARGE SCALE GENOMIC DNA]</scope>
    <source>
        <strain evidence="4">cv. Texas</strain>
    </source>
</reference>
<protein>
    <submittedName>
        <fullName evidence="3">Uncharacterized protein</fullName>
    </submittedName>
</protein>
<proteinExistence type="predicted"/>
<dbReference type="EMBL" id="JAJFAZ020000007">
    <property type="protein sequence ID" value="KAI5317061.1"/>
    <property type="molecule type" value="Genomic_DNA"/>
</dbReference>
<name>A0A5E4FLE4_PRUDU</name>